<protein>
    <submittedName>
        <fullName evidence="1">1,4-beta-xylanase</fullName>
    </submittedName>
</protein>
<dbReference type="RefSeq" id="WP_217642939.1">
    <property type="nucleotide sequence ID" value="NZ_CAXXJF010000003.1"/>
</dbReference>
<dbReference type="Gene3D" id="3.20.20.80">
    <property type="entry name" value="Glycosidases"/>
    <property type="match status" value="1"/>
</dbReference>
<dbReference type="HOGENOM" id="CLU_764481_0_0_10"/>
<dbReference type="SUPFAM" id="SSF51445">
    <property type="entry name" value="(Trans)glycosidases"/>
    <property type="match status" value="1"/>
</dbReference>
<evidence type="ECO:0000313" key="4">
    <source>
        <dbReference type="Proteomes" id="UP000181981"/>
    </source>
</evidence>
<reference evidence="2 4" key="2">
    <citation type="submission" date="2016-10" db="EMBL/GenBank/DDBJ databases">
        <authorList>
            <person name="de Groot N.N."/>
        </authorList>
    </citation>
    <scope>NUCLEOTIDE SEQUENCE [LARGE SCALE GENOMIC DNA]</scope>
    <source>
        <strain evidence="2 4">DSM 25947</strain>
    </source>
</reference>
<dbReference type="AlphaFoldDB" id="X5E127"/>
<gene>
    <name evidence="1" type="ORF">FH5T_13235</name>
    <name evidence="2" type="ORF">SAMN05444285_11937</name>
</gene>
<evidence type="ECO:0000313" key="3">
    <source>
        <dbReference type="Proteomes" id="UP000023772"/>
    </source>
</evidence>
<dbReference type="STRING" id="1168034.FH5T_13235"/>
<dbReference type="InterPro" id="IPR017853">
    <property type="entry name" value="GH"/>
</dbReference>
<reference evidence="1 3" key="1">
    <citation type="submission" date="2014-03" db="EMBL/GenBank/DDBJ databases">
        <title>Complete genome sequence of a deeply braunched marine Bacteroidia bacterium Draconibacterium orientale type strain FH5T.</title>
        <authorList>
            <person name="Li X."/>
            <person name="Wang X."/>
            <person name="Xie Z."/>
            <person name="Du Z."/>
            <person name="Chen G."/>
        </authorList>
    </citation>
    <scope>NUCLEOTIDE SEQUENCE [LARGE SCALE GENOMIC DNA]</scope>
    <source>
        <strain evidence="1 3">FH5</strain>
    </source>
</reference>
<sequence>MKRTGTYLLAIMLFLGVACQLKKEKQEAADTKNTEVVSQKWTQEQADAWAEENGWLRGSNFNPSTSINQLEVWQAETFDTETIDRELGWAEEIGLNCMRVYLHHVAWEVDKDGFKNRMNKYLEIADSHGIKTIFVFFDDCWNATYQAGKQPDPKPGVHNSGWVRDPGDLLYEDENLVNVLEVYVKDVLTTFKDDKRIAIWDLYNEPGNSGYSNRSMPLLKNVFNWAWEIRPSQPVSAGVWNASLTDLNKFQLENSDIITYHNYEGPEQHQAAIDTLKTRGLPMVCTEYMARRNNSYFQNIMPILHNENIGAINWGLVAGKSNTKYAWDEPIPDGSEPPLWFHEIFHPDGTPYSQEEVDVIKSLTGIN</sequence>
<dbReference type="PROSITE" id="PS51257">
    <property type="entry name" value="PROKAR_LIPOPROTEIN"/>
    <property type="match status" value="1"/>
</dbReference>
<dbReference type="EMBL" id="FOHT01000019">
    <property type="protein sequence ID" value="SET66662.1"/>
    <property type="molecule type" value="Genomic_DNA"/>
</dbReference>
<dbReference type="EMBL" id="CP007451">
    <property type="protein sequence ID" value="AHW60256.1"/>
    <property type="molecule type" value="Genomic_DNA"/>
</dbReference>
<name>X5E127_9BACT</name>
<evidence type="ECO:0000313" key="1">
    <source>
        <dbReference type="EMBL" id="AHW60256.1"/>
    </source>
</evidence>
<proteinExistence type="predicted"/>
<dbReference type="KEGG" id="dori:FH5T_13235"/>
<dbReference type="Proteomes" id="UP000181981">
    <property type="component" value="Unassembled WGS sequence"/>
</dbReference>
<dbReference type="eggNOG" id="COG3934">
    <property type="taxonomic scope" value="Bacteria"/>
</dbReference>
<evidence type="ECO:0000313" key="2">
    <source>
        <dbReference type="EMBL" id="SET66662.1"/>
    </source>
</evidence>
<keyword evidence="3" id="KW-1185">Reference proteome</keyword>
<dbReference type="Proteomes" id="UP000023772">
    <property type="component" value="Chromosome"/>
</dbReference>
<organism evidence="2 4">
    <name type="scientific">Draconibacterium orientale</name>
    <dbReference type="NCBI Taxonomy" id="1168034"/>
    <lineage>
        <taxon>Bacteria</taxon>
        <taxon>Pseudomonadati</taxon>
        <taxon>Bacteroidota</taxon>
        <taxon>Bacteroidia</taxon>
        <taxon>Marinilabiliales</taxon>
        <taxon>Prolixibacteraceae</taxon>
        <taxon>Draconibacterium</taxon>
    </lineage>
</organism>
<accession>X5E127</accession>